<comment type="catalytic activity">
    <reaction evidence="5">
        <text>[protein]-C-terminal S-[(2E,6E)-farnesyl]-L-cysteine + S-adenosyl-L-methionine = [protein]-C-terminal S-[(2E,6E)-farnesyl]-L-cysteine methyl ester + S-adenosyl-L-homocysteine</text>
        <dbReference type="Rhea" id="RHEA:21672"/>
        <dbReference type="Rhea" id="RHEA-COMP:12125"/>
        <dbReference type="Rhea" id="RHEA-COMP:12126"/>
        <dbReference type="ChEBI" id="CHEBI:57856"/>
        <dbReference type="ChEBI" id="CHEBI:59789"/>
        <dbReference type="ChEBI" id="CHEBI:90510"/>
        <dbReference type="ChEBI" id="CHEBI:90511"/>
        <dbReference type="EC" id="2.1.1.100"/>
    </reaction>
</comment>
<keyword evidence="8" id="KW-1185">Reference proteome</keyword>
<feature type="region of interest" description="Disordered" evidence="6">
    <location>
        <begin position="430"/>
        <end position="464"/>
    </location>
</feature>
<dbReference type="GO" id="GO:0004671">
    <property type="term" value="F:protein C-terminal S-isoprenylcysteine carboxyl O-methyltransferase activity"/>
    <property type="evidence" value="ECO:0007669"/>
    <property type="project" value="UniProtKB-EC"/>
</dbReference>
<gene>
    <name evidence="7" type="ORF">POVWA1_060220</name>
</gene>
<dbReference type="PANTHER" id="PTHR12714:SF9">
    <property type="entry name" value="PROTEIN-S-ISOPRENYLCYSTEINE O-METHYLTRANSFERASE"/>
    <property type="match status" value="1"/>
</dbReference>
<comment type="subcellular location">
    <subcellularLocation>
        <location evidence="5">Endoplasmic reticulum membrane</location>
        <topology evidence="5">Multi-pass membrane protein</topology>
    </subcellularLocation>
    <subcellularLocation>
        <location evidence="1">Membrane</location>
        <topology evidence="1">Multi-pass membrane protein</topology>
    </subcellularLocation>
</comment>
<dbReference type="InterPro" id="IPR007269">
    <property type="entry name" value="ICMT_MeTrfase"/>
</dbReference>
<dbReference type="GO" id="GO:0005789">
    <property type="term" value="C:endoplasmic reticulum membrane"/>
    <property type="evidence" value="ECO:0007669"/>
    <property type="project" value="UniProtKB-SubCell"/>
</dbReference>
<comment type="caution">
    <text evidence="5">Lacks conserved residue(s) required for the propagation of feature annotation.</text>
</comment>
<dbReference type="EC" id="2.1.1.100" evidence="5"/>
<reference evidence="8" key="1">
    <citation type="submission" date="2016-05" db="EMBL/GenBank/DDBJ databases">
        <authorList>
            <person name="Naeem Raeece"/>
        </authorList>
    </citation>
    <scope>NUCLEOTIDE SEQUENCE [LARGE SCALE GENOMIC DNA]</scope>
</reference>
<dbReference type="AlphaFoldDB" id="A0A1A9A0W7"/>
<keyword evidence="4 5" id="KW-0472">Membrane</keyword>
<accession>A0A1A9A0W7</accession>
<feature type="compositionally biased region" description="Polar residues" evidence="6">
    <location>
        <begin position="454"/>
        <end position="464"/>
    </location>
</feature>
<evidence type="ECO:0000256" key="1">
    <source>
        <dbReference type="ARBA" id="ARBA00004141"/>
    </source>
</evidence>
<dbReference type="GO" id="GO:0032259">
    <property type="term" value="P:methylation"/>
    <property type="evidence" value="ECO:0007669"/>
    <property type="project" value="UniProtKB-KW"/>
</dbReference>
<evidence type="ECO:0000313" key="7">
    <source>
        <dbReference type="EMBL" id="SBT49789.1"/>
    </source>
</evidence>
<dbReference type="EMBL" id="FLRD01000156">
    <property type="protein sequence ID" value="SBT49789.1"/>
    <property type="molecule type" value="Genomic_DNA"/>
</dbReference>
<sequence length="803" mass="94014">MHSDILDVYDLGNSLNIGNINYDDNINRKSKEHFNTVMRYIGEKKFITCERSLKEILNDFKQDPFEYVLFMTLKIYCNLRLHNYRPVSNDLSSLGNLDGENYKFEHFSEKYKKKRGSMIPFMLRLINCYYPYTLGLHFTSFDRLYLLVLHYEGMLQRSESEEGKDSHSPVVSSTMRIRKVVFHYITITCYMLCDLLLRKNYVEQAILLLREKILKHDPQHMNTISLIGKLSLLIGSFDIAEASFSLVGTPGEKEKETTTQVDMGINHEGIIHSSNCVKSEHVRMNNSFLYLYLENYERALNELLLANPYIENHEGKNLINDKAIFHNNLAVSYFYNNNLEKAMEILENSITANYCNLIPSIIKNLNYFYEFSKTKNETVNKMNDFVENNLKEDQEIMALLPRRGGENMHALVYDVRLLQVGIPFCIDKKDKAHGKPKRQSKHGERDRKCHSKTPDSIANGESDTSPNPLFSIPLNHFFLNSYQDSYGICTYSYTDQTKINNLNIFSAHELYRKKIVKSSAGGKCKKYILDAFLSKRKLLKESTFLYPLPRPVSEEKNSYNITQTYGVNNDNELFKLKTQQREEGHTTTVHVGEAITLSPTQGRCIFPDLGGILSHGKYTKVYNLNNSLFMKTVVKYGKIFDKYEIPRCYENVYNYYLFAVLSFLLLSLIGLLLRILGLIHCARNFSFYVLSSDKLINKYVKRKHNLVKWGLYKYMRHPCYTGWFYYALCKIKNEQMSKWVAVRIPAYTYTIFLQLLLCNVVCFFLCFVISWTYFYRTIKAEEKYLLECYEEEYRTYKAQTPHI</sequence>
<dbReference type="Gene3D" id="1.20.120.1630">
    <property type="match status" value="1"/>
</dbReference>
<keyword evidence="2 5" id="KW-0812">Transmembrane</keyword>
<evidence type="ECO:0000256" key="3">
    <source>
        <dbReference type="ARBA" id="ARBA00022989"/>
    </source>
</evidence>
<evidence type="ECO:0000256" key="2">
    <source>
        <dbReference type="ARBA" id="ARBA00022692"/>
    </source>
</evidence>
<dbReference type="PANTHER" id="PTHR12714">
    <property type="entry name" value="PROTEIN-S ISOPRENYLCYSTEINE O-METHYLTRANSFERASE"/>
    <property type="match status" value="1"/>
</dbReference>
<keyword evidence="5" id="KW-0489">Methyltransferase</keyword>
<dbReference type="InterPro" id="IPR011990">
    <property type="entry name" value="TPR-like_helical_dom_sf"/>
</dbReference>
<keyword evidence="5" id="KW-0256">Endoplasmic reticulum</keyword>
<feature type="transmembrane region" description="Helical" evidence="5">
    <location>
        <begin position="655"/>
        <end position="676"/>
    </location>
</feature>
<keyword evidence="5" id="KW-0808">Transferase</keyword>
<proteinExistence type="inferred from homology"/>
<feature type="transmembrane region" description="Helical" evidence="5">
    <location>
        <begin position="746"/>
        <end position="774"/>
    </location>
</feature>
<organism evidence="7 8">
    <name type="scientific">Plasmodium ovale wallikeri</name>
    <dbReference type="NCBI Taxonomy" id="864142"/>
    <lineage>
        <taxon>Eukaryota</taxon>
        <taxon>Sar</taxon>
        <taxon>Alveolata</taxon>
        <taxon>Apicomplexa</taxon>
        <taxon>Aconoidasida</taxon>
        <taxon>Haemosporida</taxon>
        <taxon>Plasmodiidae</taxon>
        <taxon>Plasmodium</taxon>
        <taxon>Plasmodium (Plasmodium)</taxon>
    </lineage>
</organism>
<dbReference type="Proteomes" id="UP000078555">
    <property type="component" value="Unassembled WGS sequence"/>
</dbReference>
<evidence type="ECO:0000256" key="6">
    <source>
        <dbReference type="SAM" id="MobiDB-lite"/>
    </source>
</evidence>
<evidence type="ECO:0000313" key="8">
    <source>
        <dbReference type="Proteomes" id="UP000078555"/>
    </source>
</evidence>
<name>A0A1A9A0W7_PLAOA</name>
<dbReference type="Pfam" id="PF04140">
    <property type="entry name" value="ICMT"/>
    <property type="match status" value="1"/>
</dbReference>
<keyword evidence="5" id="KW-0949">S-adenosyl-L-methionine</keyword>
<evidence type="ECO:0000256" key="5">
    <source>
        <dbReference type="RuleBase" id="RU362022"/>
    </source>
</evidence>
<dbReference type="Gene3D" id="1.25.40.10">
    <property type="entry name" value="Tetratricopeptide repeat domain"/>
    <property type="match status" value="1"/>
</dbReference>
<feature type="compositionally biased region" description="Basic residues" evidence="6">
    <location>
        <begin position="431"/>
        <end position="440"/>
    </location>
</feature>
<protein>
    <recommendedName>
        <fullName evidence="5">Protein-S-isoprenylcysteine O-methyltransferase</fullName>
        <ecNumber evidence="5">2.1.1.100</ecNumber>
    </recommendedName>
</protein>
<dbReference type="SUPFAM" id="SSF48452">
    <property type="entry name" value="TPR-like"/>
    <property type="match status" value="1"/>
</dbReference>
<comment type="similarity">
    <text evidence="5">Belongs to the class VI-like SAM-binding methyltransferase superfamily. Isoprenylcysteine carboxyl methyltransferase family.</text>
</comment>
<evidence type="ECO:0000256" key="4">
    <source>
        <dbReference type="ARBA" id="ARBA00023136"/>
    </source>
</evidence>
<keyword evidence="3 5" id="KW-1133">Transmembrane helix</keyword>